<comment type="pathway">
    <text evidence="1 8">Amino-acid biosynthesis; L-histidine biosynthesis; L-histidine from 5-phospho-alpha-D-ribose 1-diphosphate: step 8/9.</text>
</comment>
<dbReference type="PANTHER" id="PTHR21039:SF0">
    <property type="entry name" value="HISTIDINOL-PHOSPHATASE"/>
    <property type="match status" value="1"/>
</dbReference>
<dbReference type="InterPro" id="IPR010140">
    <property type="entry name" value="Histidinol_P_phosphatase_HisJ"/>
</dbReference>
<evidence type="ECO:0000256" key="8">
    <source>
        <dbReference type="RuleBase" id="RU366003"/>
    </source>
</evidence>
<comment type="similarity">
    <text evidence="2 8">Belongs to the PHP hydrolase family. HisK subfamily.</text>
</comment>
<keyword evidence="4 8" id="KW-0028">Amino-acid biosynthesis</keyword>
<dbReference type="Proteomes" id="UP000310334">
    <property type="component" value="Unassembled WGS sequence"/>
</dbReference>
<keyword evidence="5 8" id="KW-0378">Hydrolase</keyword>
<dbReference type="Pfam" id="PF02811">
    <property type="entry name" value="PHP"/>
    <property type="match status" value="1"/>
</dbReference>
<dbReference type="NCBIfam" id="TIGR01856">
    <property type="entry name" value="hisJ_fam"/>
    <property type="match status" value="1"/>
</dbReference>
<evidence type="ECO:0000256" key="1">
    <source>
        <dbReference type="ARBA" id="ARBA00004970"/>
    </source>
</evidence>
<protein>
    <recommendedName>
        <fullName evidence="3 8">Histidinol-phosphatase</fullName>
        <shortName evidence="8">HolPase</shortName>
        <ecNumber evidence="3 8">3.1.3.15</ecNumber>
    </recommendedName>
</protein>
<dbReference type="UniPathway" id="UPA00031">
    <property type="reaction ID" value="UER00013"/>
</dbReference>
<dbReference type="RefSeq" id="WP_136357313.1">
    <property type="nucleotide sequence ID" value="NZ_CP046266.1"/>
</dbReference>
<proteinExistence type="inferred from homology"/>
<evidence type="ECO:0000256" key="7">
    <source>
        <dbReference type="ARBA" id="ARBA00049158"/>
    </source>
</evidence>
<keyword evidence="6 8" id="KW-0368">Histidine biosynthesis</keyword>
<dbReference type="AlphaFoldDB" id="A0A4S4BPI3"/>
<dbReference type="InterPro" id="IPR004013">
    <property type="entry name" value="PHP_dom"/>
</dbReference>
<evidence type="ECO:0000313" key="9">
    <source>
        <dbReference type="EMBL" id="THF76782.1"/>
    </source>
</evidence>
<dbReference type="EC" id="3.1.3.15" evidence="3 8"/>
<sequence length="263" mass="30374">MYLMDYHHHTNHSFDSKAIMREVCKEAINKGLNEICFTEHFSLNPVVPTYGHMDFEKYFQDIKECRDQFESQLIVKAGIEICEPHQLINEYTQAFKSLDLDFILGSVHNINNDKLRIFLGNKSNLIAYREYFTEVYNMVSQADIDVIAHLDLLKRYAIQTVGNFKFHEVKDLIESILTKAIERNIGIEINTSGLRGKLNESLPSIHVIKLYKELGGEILTIGSDSHTVETVGSHLFEAIEMAKECGFKYMFKYEKRNPIAVKL</sequence>
<dbReference type="EMBL" id="SSNT01000018">
    <property type="protein sequence ID" value="THF76782.1"/>
    <property type="molecule type" value="Genomic_DNA"/>
</dbReference>
<evidence type="ECO:0000256" key="6">
    <source>
        <dbReference type="ARBA" id="ARBA00023102"/>
    </source>
</evidence>
<evidence type="ECO:0000256" key="5">
    <source>
        <dbReference type="ARBA" id="ARBA00022801"/>
    </source>
</evidence>
<dbReference type="GO" id="GO:0000105">
    <property type="term" value="P:L-histidine biosynthetic process"/>
    <property type="evidence" value="ECO:0007669"/>
    <property type="project" value="UniProtKB-UniRule"/>
</dbReference>
<organism evidence="9 10">
    <name type="scientific">Metabacillus sediminilitoris</name>
    <dbReference type="NCBI Taxonomy" id="2567941"/>
    <lineage>
        <taxon>Bacteria</taxon>
        <taxon>Bacillati</taxon>
        <taxon>Bacillota</taxon>
        <taxon>Bacilli</taxon>
        <taxon>Bacillales</taxon>
        <taxon>Bacillaceae</taxon>
        <taxon>Metabacillus</taxon>
    </lineage>
</organism>
<dbReference type="GO" id="GO:0004401">
    <property type="term" value="F:histidinol-phosphatase activity"/>
    <property type="evidence" value="ECO:0007669"/>
    <property type="project" value="UniProtKB-UniRule"/>
</dbReference>
<comment type="caution">
    <text evidence="9">The sequence shown here is derived from an EMBL/GenBank/DDBJ whole genome shotgun (WGS) entry which is preliminary data.</text>
</comment>
<dbReference type="OrthoDB" id="9775255at2"/>
<dbReference type="InterPro" id="IPR016195">
    <property type="entry name" value="Pol/histidinol_Pase-like"/>
</dbReference>
<dbReference type="GO" id="GO:0005737">
    <property type="term" value="C:cytoplasm"/>
    <property type="evidence" value="ECO:0007669"/>
    <property type="project" value="TreeGrafter"/>
</dbReference>
<accession>A0A4S4BPI3</accession>
<dbReference type="PANTHER" id="PTHR21039">
    <property type="entry name" value="HISTIDINOL PHOSPHATASE-RELATED"/>
    <property type="match status" value="1"/>
</dbReference>
<reference evidence="9 10" key="1">
    <citation type="submission" date="2019-04" db="EMBL/GenBank/DDBJ databases">
        <title>Bacillus sediminilitoris sp. nov., isolated from a tidal flat sediment on the East China Sea.</title>
        <authorList>
            <person name="Wei Y."/>
            <person name="Mao H."/>
            <person name="Fang J."/>
        </authorList>
    </citation>
    <scope>NUCLEOTIDE SEQUENCE [LARGE SCALE GENOMIC DNA]</scope>
    <source>
        <strain evidence="9 10">DSL-17</strain>
    </source>
</reference>
<evidence type="ECO:0000256" key="3">
    <source>
        <dbReference type="ARBA" id="ARBA00013085"/>
    </source>
</evidence>
<comment type="catalytic activity">
    <reaction evidence="7 8">
        <text>L-histidinol phosphate + H2O = L-histidinol + phosphate</text>
        <dbReference type="Rhea" id="RHEA:14465"/>
        <dbReference type="ChEBI" id="CHEBI:15377"/>
        <dbReference type="ChEBI" id="CHEBI:43474"/>
        <dbReference type="ChEBI" id="CHEBI:57699"/>
        <dbReference type="ChEBI" id="CHEBI:57980"/>
        <dbReference type="EC" id="3.1.3.15"/>
    </reaction>
</comment>
<dbReference type="SUPFAM" id="SSF89550">
    <property type="entry name" value="PHP domain-like"/>
    <property type="match status" value="1"/>
</dbReference>
<evidence type="ECO:0000256" key="4">
    <source>
        <dbReference type="ARBA" id="ARBA00022605"/>
    </source>
</evidence>
<dbReference type="Gene3D" id="3.20.20.140">
    <property type="entry name" value="Metal-dependent hydrolases"/>
    <property type="match status" value="1"/>
</dbReference>
<keyword evidence="10" id="KW-1185">Reference proteome</keyword>
<name>A0A4S4BPI3_9BACI</name>
<evidence type="ECO:0000256" key="2">
    <source>
        <dbReference type="ARBA" id="ARBA00009152"/>
    </source>
</evidence>
<gene>
    <name evidence="9" type="ORF">E6W99_20520</name>
</gene>
<evidence type="ECO:0000313" key="10">
    <source>
        <dbReference type="Proteomes" id="UP000310334"/>
    </source>
</evidence>